<organism evidence="1 2">
    <name type="scientific">Caerostris darwini</name>
    <dbReference type="NCBI Taxonomy" id="1538125"/>
    <lineage>
        <taxon>Eukaryota</taxon>
        <taxon>Metazoa</taxon>
        <taxon>Ecdysozoa</taxon>
        <taxon>Arthropoda</taxon>
        <taxon>Chelicerata</taxon>
        <taxon>Arachnida</taxon>
        <taxon>Araneae</taxon>
        <taxon>Araneomorphae</taxon>
        <taxon>Entelegynae</taxon>
        <taxon>Araneoidea</taxon>
        <taxon>Araneidae</taxon>
        <taxon>Caerostris</taxon>
    </lineage>
</organism>
<proteinExistence type="predicted"/>
<evidence type="ECO:0000313" key="1">
    <source>
        <dbReference type="EMBL" id="GIY39345.1"/>
    </source>
</evidence>
<reference evidence="1 2" key="1">
    <citation type="submission" date="2021-06" db="EMBL/GenBank/DDBJ databases">
        <title>Caerostris darwini draft genome.</title>
        <authorList>
            <person name="Kono N."/>
            <person name="Arakawa K."/>
        </authorList>
    </citation>
    <scope>NUCLEOTIDE SEQUENCE [LARGE SCALE GENOMIC DNA]</scope>
</reference>
<dbReference type="EMBL" id="BPLQ01008789">
    <property type="protein sequence ID" value="GIY39345.1"/>
    <property type="molecule type" value="Genomic_DNA"/>
</dbReference>
<sequence length="101" mass="11388">MQSVENKKGAVKKVESELCSRKNVRLGHGIVTQDHKLLDLADSNDRRTIVEKELTKRKENGIPLMPSSMQKLEFQLSSIVFEKGIKESHCARISKAQKNGI</sequence>
<dbReference type="AlphaFoldDB" id="A0AAV4SZ74"/>
<name>A0AAV4SZ74_9ARAC</name>
<protein>
    <submittedName>
        <fullName evidence="1">Uncharacterized protein</fullName>
    </submittedName>
</protein>
<comment type="caution">
    <text evidence="1">The sequence shown here is derived from an EMBL/GenBank/DDBJ whole genome shotgun (WGS) entry which is preliminary data.</text>
</comment>
<dbReference type="Proteomes" id="UP001054837">
    <property type="component" value="Unassembled WGS sequence"/>
</dbReference>
<evidence type="ECO:0000313" key="2">
    <source>
        <dbReference type="Proteomes" id="UP001054837"/>
    </source>
</evidence>
<accession>A0AAV4SZ74</accession>
<gene>
    <name evidence="1" type="ORF">CDAR_209501</name>
</gene>
<keyword evidence="2" id="KW-1185">Reference proteome</keyword>